<dbReference type="InterPro" id="IPR044164">
    <property type="entry name" value="CFI"/>
</dbReference>
<evidence type="ECO:0000256" key="4">
    <source>
        <dbReference type="ARBA" id="ARBA00023241"/>
    </source>
</evidence>
<dbReference type="InterPro" id="IPR016089">
    <property type="entry name" value="Chalcone_isomerase_bundle_sf"/>
</dbReference>
<dbReference type="EMBL" id="MT557575">
    <property type="protein sequence ID" value="QMD70084.1"/>
    <property type="molecule type" value="mRNA"/>
</dbReference>
<keyword evidence="3 9" id="KW-0413">Isomerase</keyword>
<dbReference type="InterPro" id="IPR016088">
    <property type="entry name" value="Chalcone_isomerase_3-sand"/>
</dbReference>
<gene>
    <name evidence="9" type="primary">CHI</name>
</gene>
<evidence type="ECO:0000256" key="7">
    <source>
        <dbReference type="RuleBase" id="RU361158"/>
    </source>
</evidence>
<dbReference type="Pfam" id="PF02431">
    <property type="entry name" value="Chalcone"/>
    <property type="match status" value="1"/>
</dbReference>
<reference evidence="9" key="1">
    <citation type="journal article" date="2020" name="Front. Plant Sci.">
        <title>Multiple MYB Activators and Repressors Collaboratively Regulate the Juvenile Red Fading in Leaves of Sweetpotato.</title>
        <authorList>
            <person name="Deng J."/>
            <person name="Wu D."/>
            <person name="Shi J."/>
            <person name="Balfour K."/>
            <person name="Wang H."/>
            <person name="Zhu G."/>
            <person name="Liu Y."/>
            <person name="Wang J."/>
            <person name="Zhu Z."/>
        </authorList>
    </citation>
    <scope>NUCLEOTIDE SEQUENCE</scope>
    <source>
        <tissue evidence="9">Leaf</tissue>
    </source>
</reference>
<comment type="similarity">
    <text evidence="2 7">Belongs to the chalcone isomerase family.</text>
</comment>
<keyword evidence="4" id="KW-0284">Flavonoid biosynthesis</keyword>
<dbReference type="InterPro" id="IPR036298">
    <property type="entry name" value="Chalcone_isomerase_sf"/>
</dbReference>
<comment type="function">
    <text evidence="5">Catalyzes the intramolecular cyclization of bicyclic chalcones into tricyclic (S)-flavanones. Responsible for the isomerization of 4,2',4',6'-tetrahydroxychalcone (also termed chalcone) into naringenin.</text>
</comment>
<dbReference type="GO" id="GO:0009813">
    <property type="term" value="P:flavonoid biosynthetic process"/>
    <property type="evidence" value="ECO:0007669"/>
    <property type="project" value="UniProtKB-UniPathway"/>
</dbReference>
<feature type="domain" description="Chalcone isomerase" evidence="8">
    <location>
        <begin position="12"/>
        <end position="214"/>
    </location>
</feature>
<comment type="catalytic activity">
    <reaction evidence="6">
        <text>a chalcone = a flavanone.</text>
        <dbReference type="EC" id="5.5.1.6"/>
    </reaction>
</comment>
<protein>
    <recommendedName>
        <fullName evidence="7">Chalcone-flavonone isomerase family protein</fullName>
    </recommendedName>
</protein>
<evidence type="ECO:0000256" key="3">
    <source>
        <dbReference type="ARBA" id="ARBA00023235"/>
    </source>
</evidence>
<name>A0A7D7AX66_IPOBA</name>
<dbReference type="SUPFAM" id="SSF54626">
    <property type="entry name" value="Chalcone isomerase"/>
    <property type="match status" value="1"/>
</dbReference>
<accession>A0A7D7AX66</accession>
<comment type="pathway">
    <text evidence="1">Secondary metabolite biosynthesis; flavonoid biosynthesis.</text>
</comment>
<dbReference type="PANTHER" id="PTHR28039">
    <property type="entry name" value="CHALCONE--FLAVONONE ISOMERASE 1-RELATED"/>
    <property type="match status" value="1"/>
</dbReference>
<dbReference type="PANTHER" id="PTHR28039:SF8">
    <property type="entry name" value="CHALCONE--FLAVANONE ISOMERASE 1-RELATED"/>
    <property type="match status" value="1"/>
</dbReference>
<dbReference type="UniPathway" id="UPA00154"/>
<evidence type="ECO:0000256" key="1">
    <source>
        <dbReference type="ARBA" id="ARBA00004966"/>
    </source>
</evidence>
<sequence length="243" mass="25690">MSAPPCVAEVKVESYVFPATAKPPGTAKTLILGGAGARGLNIDGKFVKFTAIGVYLEADAVPSLAVKWNGKSAEELTDSVQFFRDIVTGPFEKLTRITMILPLSGKQYSEKVSENCVAFWKAAGIYGDAESKAIEKFNDVFSDQMFPPGASIFFTQSPLGSLTISFSKEGSMPEIASAVIENKPLSEAVLESIIGSKGVSPEAKQSLAVRLSELFKNGVNGGDAITGKVGCENDVIPQTVVSK</sequence>
<organism evidence="9">
    <name type="scientific">Ipomoea batatas</name>
    <name type="common">Sweet potato</name>
    <name type="synonym">Convolvulus batatas</name>
    <dbReference type="NCBI Taxonomy" id="4120"/>
    <lineage>
        <taxon>Eukaryota</taxon>
        <taxon>Viridiplantae</taxon>
        <taxon>Streptophyta</taxon>
        <taxon>Embryophyta</taxon>
        <taxon>Tracheophyta</taxon>
        <taxon>Spermatophyta</taxon>
        <taxon>Magnoliopsida</taxon>
        <taxon>eudicotyledons</taxon>
        <taxon>Gunneridae</taxon>
        <taxon>Pentapetalae</taxon>
        <taxon>asterids</taxon>
        <taxon>lamiids</taxon>
        <taxon>Solanales</taxon>
        <taxon>Convolvulaceae</taxon>
        <taxon>Ipomoeeae</taxon>
        <taxon>Ipomoea</taxon>
    </lineage>
</organism>
<dbReference type="GO" id="GO:0045430">
    <property type="term" value="F:chalcone isomerase activity"/>
    <property type="evidence" value="ECO:0007669"/>
    <property type="project" value="UniProtKB-EC"/>
</dbReference>
<evidence type="ECO:0000256" key="6">
    <source>
        <dbReference type="ARBA" id="ARBA00034056"/>
    </source>
</evidence>
<dbReference type="InterPro" id="IPR016087">
    <property type="entry name" value="Chalcone_isomerase"/>
</dbReference>
<dbReference type="Gene3D" id="1.10.890.20">
    <property type="match status" value="1"/>
</dbReference>
<evidence type="ECO:0000313" key="9">
    <source>
        <dbReference type="EMBL" id="QMD70084.1"/>
    </source>
</evidence>
<dbReference type="AlphaFoldDB" id="A0A7D7AX66"/>
<evidence type="ECO:0000256" key="2">
    <source>
        <dbReference type="ARBA" id="ARBA00007166"/>
    </source>
</evidence>
<evidence type="ECO:0000256" key="5">
    <source>
        <dbReference type="ARBA" id="ARBA00025429"/>
    </source>
</evidence>
<dbReference type="Gene3D" id="3.50.70.10">
    <property type="match status" value="1"/>
</dbReference>
<evidence type="ECO:0000259" key="8">
    <source>
        <dbReference type="Pfam" id="PF02431"/>
    </source>
</evidence>
<proteinExistence type="evidence at transcript level"/>